<organism evidence="1 2">
    <name type="scientific">Plakobranchus ocellatus</name>
    <dbReference type="NCBI Taxonomy" id="259542"/>
    <lineage>
        <taxon>Eukaryota</taxon>
        <taxon>Metazoa</taxon>
        <taxon>Spiralia</taxon>
        <taxon>Lophotrochozoa</taxon>
        <taxon>Mollusca</taxon>
        <taxon>Gastropoda</taxon>
        <taxon>Heterobranchia</taxon>
        <taxon>Euthyneura</taxon>
        <taxon>Panpulmonata</taxon>
        <taxon>Sacoglossa</taxon>
        <taxon>Placobranchoidea</taxon>
        <taxon>Plakobranchidae</taxon>
        <taxon>Plakobranchus</taxon>
    </lineage>
</organism>
<dbReference type="Proteomes" id="UP000735302">
    <property type="component" value="Unassembled WGS sequence"/>
</dbReference>
<sequence>MKNCKYICRCAFGGACVRELALNSATGAPVKGRFVGFIPTQRRVRIPADDVRSDGEQVDKTAATTTCSTKLFYRTDKVGSDNSADDTVFTADSGLENLLGVGKAETKRTRQILFLSIASTVISGFQALRKARAVVVTEGTVQISGWTR</sequence>
<comment type="caution">
    <text evidence="1">The sequence shown here is derived from an EMBL/GenBank/DDBJ whole genome shotgun (WGS) entry which is preliminary data.</text>
</comment>
<proteinExistence type="predicted"/>
<dbReference type="EMBL" id="BLXT01006036">
    <property type="protein sequence ID" value="GFO28388.1"/>
    <property type="molecule type" value="Genomic_DNA"/>
</dbReference>
<name>A0AAV4C919_9GAST</name>
<accession>A0AAV4C919</accession>
<protein>
    <submittedName>
        <fullName evidence="1">Uncharacterized protein</fullName>
    </submittedName>
</protein>
<evidence type="ECO:0000313" key="1">
    <source>
        <dbReference type="EMBL" id="GFO28388.1"/>
    </source>
</evidence>
<reference evidence="1 2" key="1">
    <citation type="journal article" date="2021" name="Elife">
        <title>Chloroplast acquisition without the gene transfer in kleptoplastic sea slugs, Plakobranchus ocellatus.</title>
        <authorList>
            <person name="Maeda T."/>
            <person name="Takahashi S."/>
            <person name="Yoshida T."/>
            <person name="Shimamura S."/>
            <person name="Takaki Y."/>
            <person name="Nagai Y."/>
            <person name="Toyoda A."/>
            <person name="Suzuki Y."/>
            <person name="Arimoto A."/>
            <person name="Ishii H."/>
            <person name="Satoh N."/>
            <person name="Nishiyama T."/>
            <person name="Hasebe M."/>
            <person name="Maruyama T."/>
            <person name="Minagawa J."/>
            <person name="Obokata J."/>
            <person name="Shigenobu S."/>
        </authorList>
    </citation>
    <scope>NUCLEOTIDE SEQUENCE [LARGE SCALE GENOMIC DNA]</scope>
</reference>
<dbReference type="AlphaFoldDB" id="A0AAV4C919"/>
<gene>
    <name evidence="1" type="ORF">PoB_005489300</name>
</gene>
<evidence type="ECO:0000313" key="2">
    <source>
        <dbReference type="Proteomes" id="UP000735302"/>
    </source>
</evidence>
<keyword evidence="2" id="KW-1185">Reference proteome</keyword>